<evidence type="ECO:0000259" key="8">
    <source>
        <dbReference type="Pfam" id="PF02687"/>
    </source>
</evidence>
<evidence type="ECO:0000256" key="3">
    <source>
        <dbReference type="ARBA" id="ARBA00022692"/>
    </source>
</evidence>
<keyword evidence="5 7" id="KW-0472">Membrane</keyword>
<comment type="caution">
    <text evidence="9">The sequence shown here is derived from an EMBL/GenBank/DDBJ whole genome shotgun (WGS) entry which is preliminary data.</text>
</comment>
<accession>A0A558AN65</accession>
<dbReference type="PANTHER" id="PTHR30572:SF4">
    <property type="entry name" value="ABC TRANSPORTER PERMEASE YTRF"/>
    <property type="match status" value="1"/>
</dbReference>
<keyword evidence="2" id="KW-1003">Cell membrane</keyword>
<feature type="transmembrane region" description="Helical" evidence="7">
    <location>
        <begin position="282"/>
        <end position="304"/>
    </location>
</feature>
<feature type="transmembrane region" description="Helical" evidence="7">
    <location>
        <begin position="673"/>
        <end position="695"/>
    </location>
</feature>
<protein>
    <submittedName>
        <fullName evidence="9">FtsX-like permease family protein</fullName>
    </submittedName>
</protein>
<dbReference type="RefSeq" id="WP_144632977.1">
    <property type="nucleotide sequence ID" value="NZ_BNAX01000013.1"/>
</dbReference>
<dbReference type="GO" id="GO:0005886">
    <property type="term" value="C:plasma membrane"/>
    <property type="evidence" value="ECO:0007669"/>
    <property type="project" value="UniProtKB-SubCell"/>
</dbReference>
<evidence type="ECO:0000256" key="6">
    <source>
        <dbReference type="ARBA" id="ARBA00038076"/>
    </source>
</evidence>
<evidence type="ECO:0000256" key="2">
    <source>
        <dbReference type="ARBA" id="ARBA00022475"/>
    </source>
</evidence>
<keyword evidence="3 7" id="KW-0812">Transmembrane</keyword>
<gene>
    <name evidence="9" type="ORF">FNH06_02605</name>
</gene>
<feature type="transmembrane region" description="Helical" evidence="7">
    <location>
        <begin position="241"/>
        <end position="262"/>
    </location>
</feature>
<keyword evidence="10" id="KW-1185">Reference proteome</keyword>
<proteinExistence type="inferred from homology"/>
<dbReference type="InterPro" id="IPR003838">
    <property type="entry name" value="ABC3_permease_C"/>
</dbReference>
<evidence type="ECO:0000313" key="10">
    <source>
        <dbReference type="Proteomes" id="UP000318578"/>
    </source>
</evidence>
<feature type="transmembrane region" description="Helical" evidence="7">
    <location>
        <begin position="28"/>
        <end position="52"/>
    </location>
</feature>
<reference evidence="9 10" key="1">
    <citation type="submission" date="2019-07" db="EMBL/GenBank/DDBJ databases">
        <title>New species of Amycolatopsis and Streptomyces.</title>
        <authorList>
            <person name="Duangmal K."/>
            <person name="Teo W.F.A."/>
            <person name="Lipun K."/>
        </authorList>
    </citation>
    <scope>NUCLEOTIDE SEQUENCE [LARGE SCALE GENOMIC DNA]</scope>
    <source>
        <strain evidence="9 10">JCM 30562</strain>
    </source>
</reference>
<feature type="domain" description="ABC3 transporter permease C-terminal" evidence="8">
    <location>
        <begin position="622"/>
        <end position="734"/>
    </location>
</feature>
<keyword evidence="4 7" id="KW-1133">Transmembrane helix</keyword>
<dbReference type="AlphaFoldDB" id="A0A558AN65"/>
<dbReference type="Pfam" id="PF02687">
    <property type="entry name" value="FtsX"/>
    <property type="match status" value="2"/>
</dbReference>
<organism evidence="9 10">
    <name type="scientific">Amycolatopsis acidiphila</name>
    <dbReference type="NCBI Taxonomy" id="715473"/>
    <lineage>
        <taxon>Bacteria</taxon>
        <taxon>Bacillati</taxon>
        <taxon>Actinomycetota</taxon>
        <taxon>Actinomycetes</taxon>
        <taxon>Pseudonocardiales</taxon>
        <taxon>Pseudonocardiaceae</taxon>
        <taxon>Amycolatopsis</taxon>
    </lineage>
</organism>
<evidence type="ECO:0000313" key="9">
    <source>
        <dbReference type="EMBL" id="TVT25707.1"/>
    </source>
</evidence>
<feature type="transmembrane region" description="Helical" evidence="7">
    <location>
        <begin position="353"/>
        <end position="376"/>
    </location>
</feature>
<dbReference type="InterPro" id="IPR050250">
    <property type="entry name" value="Macrolide_Exporter_MacB"/>
</dbReference>
<comment type="subcellular location">
    <subcellularLocation>
        <location evidence="1">Cell membrane</location>
        <topology evidence="1">Multi-pass membrane protein</topology>
    </subcellularLocation>
</comment>
<evidence type="ECO:0000256" key="1">
    <source>
        <dbReference type="ARBA" id="ARBA00004651"/>
    </source>
</evidence>
<dbReference type="GO" id="GO:0022857">
    <property type="term" value="F:transmembrane transporter activity"/>
    <property type="evidence" value="ECO:0007669"/>
    <property type="project" value="TreeGrafter"/>
</dbReference>
<feature type="transmembrane region" description="Helical" evidence="7">
    <location>
        <begin position="406"/>
        <end position="426"/>
    </location>
</feature>
<feature type="domain" description="ABC3 transporter permease C-terminal" evidence="8">
    <location>
        <begin position="194"/>
        <end position="305"/>
    </location>
</feature>
<feature type="transmembrane region" description="Helical" evidence="7">
    <location>
        <begin position="186"/>
        <end position="206"/>
    </location>
</feature>
<evidence type="ECO:0000256" key="4">
    <source>
        <dbReference type="ARBA" id="ARBA00022989"/>
    </source>
</evidence>
<dbReference type="OrthoDB" id="3654456at2"/>
<dbReference type="Proteomes" id="UP000318578">
    <property type="component" value="Unassembled WGS sequence"/>
</dbReference>
<name>A0A558AN65_9PSEU</name>
<comment type="similarity">
    <text evidence="6">Belongs to the ABC-4 integral membrane protein family.</text>
</comment>
<evidence type="ECO:0000256" key="5">
    <source>
        <dbReference type="ARBA" id="ARBA00023136"/>
    </source>
</evidence>
<feature type="transmembrane region" description="Helical" evidence="7">
    <location>
        <begin position="617"/>
        <end position="638"/>
    </location>
</feature>
<feature type="transmembrane region" description="Helical" evidence="7">
    <location>
        <begin position="707"/>
        <end position="730"/>
    </location>
</feature>
<evidence type="ECO:0000256" key="7">
    <source>
        <dbReference type="SAM" id="Phobius"/>
    </source>
</evidence>
<dbReference type="EMBL" id="VJZA01000002">
    <property type="protein sequence ID" value="TVT25707.1"/>
    <property type="molecule type" value="Genomic_DNA"/>
</dbReference>
<feature type="transmembrane region" description="Helical" evidence="7">
    <location>
        <begin position="325"/>
        <end position="341"/>
    </location>
</feature>
<sequence length="742" mass="76714">MNRLMDLALGVRLAVGGGRTLKAALLRLVLTTIGIGLATAVLLLVVTAASALSDRGDRLAAREPDTTATQATPLYLVGGQQVDWDTTVDYVEPAGPGAPVPPGLAALPGPGQIVVSPALAAKIAADPKTRAMFSQQIVGTIGRDGLAGPNELRAYAGATGLRTSRDVESVYGFGKASGVENLPPQLIMLGTIGVLVLLIPMLVFVASSSRIAGAERERRLSALRLAGAGAAQVRRIAAAEALVGAAFGALLGLLLFLVVRPFAASVEVSGVAVFPADFVPMWQLVVVVFVLIPVITVGTAWLGLRGLIVEPLAVFRRSTPVRRRLWWRLLLVVLGVLLLLPDKLFGMTARPSALLPFVLLGTVLLLIGVPTFLPWVTERVVGRLRGGFPAWQLAVRRLQLDSGTPSRVIAGVVVVLAAVIALQTLLGSVNANAQQANASYYDPTVAIISVDPSARDEAIAAVGKAPAVKGVYPENWVSLGGPSGSASMIVAPCPLLEHDYRLPSCSDGDVFRLNDSPPGASYQVREGEGGSFTVPAAVKTAHSAESSAEVDLLATPGVAPGVPVGYLDLKALIDPTVPDGFDQLRAAVATLEWRASVVGGPGADSTGSETVQAMQGLLYAGALLTMVLAGISMLVMIVGQISERRRPLAAMSAAGVSRGVLGRSLLWQNAIPVVFGVLVAVGAGVGIAALMLRVLASDVHLLLNGPFIVLMACAAVVLVVAVTGAALPGLRSATKLEALRME</sequence>
<dbReference type="PANTHER" id="PTHR30572">
    <property type="entry name" value="MEMBRANE COMPONENT OF TRANSPORTER-RELATED"/>
    <property type="match status" value="1"/>
</dbReference>